<dbReference type="EMBL" id="UYSL01021172">
    <property type="protein sequence ID" value="VDL77467.1"/>
    <property type="molecule type" value="Genomic_DNA"/>
</dbReference>
<feature type="compositionally biased region" description="Basic residues" evidence="2">
    <location>
        <begin position="104"/>
        <end position="115"/>
    </location>
</feature>
<keyword evidence="5" id="KW-1185">Reference proteome</keyword>
<protein>
    <submittedName>
        <fullName evidence="6">Col_cuticle_N domain-containing protein</fullName>
    </submittedName>
</protein>
<proteinExistence type="predicted"/>
<evidence type="ECO:0000313" key="6">
    <source>
        <dbReference type="WBParaSite" id="NBR_0001387701-mRNA-1"/>
    </source>
</evidence>
<keyword evidence="3" id="KW-0812">Transmembrane</keyword>
<keyword evidence="3" id="KW-0472">Membrane</keyword>
<keyword evidence="3" id="KW-1133">Transmembrane helix</keyword>
<dbReference type="Gene3D" id="1.20.5.320">
    <property type="entry name" value="6-Phosphogluconate Dehydrogenase, domain 3"/>
    <property type="match status" value="1"/>
</dbReference>
<evidence type="ECO:0000256" key="2">
    <source>
        <dbReference type="SAM" id="MobiDB-lite"/>
    </source>
</evidence>
<dbReference type="Proteomes" id="UP000271162">
    <property type="component" value="Unassembled WGS sequence"/>
</dbReference>
<feature type="transmembrane region" description="Helical" evidence="3">
    <location>
        <begin position="7"/>
        <end position="28"/>
    </location>
</feature>
<name>A0A0N4YBM7_NIPBR</name>
<evidence type="ECO:0000313" key="4">
    <source>
        <dbReference type="EMBL" id="VDL77467.1"/>
    </source>
</evidence>
<organism evidence="6">
    <name type="scientific">Nippostrongylus brasiliensis</name>
    <name type="common">Rat hookworm</name>
    <dbReference type="NCBI Taxonomy" id="27835"/>
    <lineage>
        <taxon>Eukaryota</taxon>
        <taxon>Metazoa</taxon>
        <taxon>Ecdysozoa</taxon>
        <taxon>Nematoda</taxon>
        <taxon>Chromadorea</taxon>
        <taxon>Rhabditida</taxon>
        <taxon>Rhabditina</taxon>
        <taxon>Rhabditomorpha</taxon>
        <taxon>Strongyloidea</taxon>
        <taxon>Heligmosomidae</taxon>
        <taxon>Nippostrongylus</taxon>
    </lineage>
</organism>
<reference evidence="6" key="1">
    <citation type="submission" date="2017-02" db="UniProtKB">
        <authorList>
            <consortium name="WormBaseParasite"/>
        </authorList>
    </citation>
    <scope>IDENTIFICATION</scope>
</reference>
<evidence type="ECO:0000313" key="5">
    <source>
        <dbReference type="Proteomes" id="UP000271162"/>
    </source>
</evidence>
<feature type="region of interest" description="Disordered" evidence="2">
    <location>
        <begin position="44"/>
        <end position="115"/>
    </location>
</feature>
<accession>A0A0N4YBM7</accession>
<dbReference type="STRING" id="27835.A0A0N4YBM7"/>
<evidence type="ECO:0000256" key="3">
    <source>
        <dbReference type="SAM" id="Phobius"/>
    </source>
</evidence>
<dbReference type="WBParaSite" id="NBR_0001387701-mRNA-1">
    <property type="protein sequence ID" value="NBR_0001387701-mRNA-1"/>
    <property type="gene ID" value="NBR_0001387701"/>
</dbReference>
<dbReference type="InterPro" id="IPR008160">
    <property type="entry name" value="Collagen"/>
</dbReference>
<evidence type="ECO:0000256" key="1">
    <source>
        <dbReference type="ARBA" id="ARBA00022737"/>
    </source>
</evidence>
<feature type="compositionally biased region" description="Low complexity" evidence="2">
    <location>
        <begin position="55"/>
        <end position="67"/>
    </location>
</feature>
<dbReference type="Pfam" id="PF01391">
    <property type="entry name" value="Collagen"/>
    <property type="match status" value="1"/>
</dbReference>
<reference evidence="4 5" key="2">
    <citation type="submission" date="2018-11" db="EMBL/GenBank/DDBJ databases">
        <authorList>
            <consortium name="Pathogen Informatics"/>
        </authorList>
    </citation>
    <scope>NUCLEOTIDE SEQUENCE [LARGE SCALE GENOMIC DNA]</scope>
</reference>
<dbReference type="AlphaFoldDB" id="A0A0N4YBM7"/>
<sequence>MDKHLANFTSGAGLVVVAVCLLYIPYLYNATENITEDLAVRMDQFRPGVPGQPGVPGEDGVPGENGMPGPPGNPGRPGQPGSPGPDSLYCPCPRRGRSALASRKAAKKVVKKKKV</sequence>
<keyword evidence="1" id="KW-0677">Repeat</keyword>
<gene>
    <name evidence="4" type="ORF">NBR_LOCUS13878</name>
</gene>